<evidence type="ECO:0000256" key="5">
    <source>
        <dbReference type="ARBA" id="ARBA00022833"/>
    </source>
</evidence>
<protein>
    <submittedName>
        <fullName evidence="10">Neutral endopeptidase</fullName>
        <ecNumber evidence="10">3.4.24.-</ecNumber>
    </submittedName>
</protein>
<dbReference type="EC" id="3.4.24.-" evidence="10"/>
<dbReference type="Gene3D" id="1.10.1380.10">
    <property type="entry name" value="Neutral endopeptidase , domain2"/>
    <property type="match status" value="1"/>
</dbReference>
<dbReference type="GO" id="GO:0005886">
    <property type="term" value="C:plasma membrane"/>
    <property type="evidence" value="ECO:0007669"/>
    <property type="project" value="TreeGrafter"/>
</dbReference>
<organism evidence="10 13">
    <name type="scientific">Parabacteroides distasonis</name>
    <dbReference type="NCBI Taxonomy" id="823"/>
    <lineage>
        <taxon>Bacteria</taxon>
        <taxon>Pseudomonadati</taxon>
        <taxon>Bacteroidota</taxon>
        <taxon>Bacteroidia</taxon>
        <taxon>Bacteroidales</taxon>
        <taxon>Tannerellaceae</taxon>
        <taxon>Parabacteroides</taxon>
    </lineage>
</organism>
<evidence type="ECO:0000313" key="14">
    <source>
        <dbReference type="Proteomes" id="UP000450599"/>
    </source>
</evidence>
<keyword evidence="3" id="KW-0479">Metal-binding</keyword>
<feature type="domain" description="Peptidase M13 N-terminal" evidence="9">
    <location>
        <begin position="51"/>
        <end position="407"/>
    </location>
</feature>
<evidence type="ECO:0000256" key="1">
    <source>
        <dbReference type="ARBA" id="ARBA00001947"/>
    </source>
</evidence>
<keyword evidence="7" id="KW-0732">Signal</keyword>
<evidence type="ECO:0000313" key="10">
    <source>
        <dbReference type="EMBL" id="CUQ34329.1"/>
    </source>
</evidence>
<dbReference type="Proteomes" id="UP000471216">
    <property type="component" value="Unassembled WGS sequence"/>
</dbReference>
<dbReference type="AlphaFoldDB" id="A0A174VTQ1"/>
<dbReference type="PROSITE" id="PS51257">
    <property type="entry name" value="PROKAR_LIPOPROTEIN"/>
    <property type="match status" value="1"/>
</dbReference>
<dbReference type="PRINTS" id="PR00786">
    <property type="entry name" value="NEPRILYSIN"/>
</dbReference>
<dbReference type="InterPro" id="IPR018497">
    <property type="entry name" value="Peptidase_M13_C"/>
</dbReference>
<dbReference type="EMBL" id="CZBM01000009">
    <property type="protein sequence ID" value="CUQ34329.1"/>
    <property type="molecule type" value="Genomic_DNA"/>
</dbReference>
<dbReference type="InterPro" id="IPR008753">
    <property type="entry name" value="Peptidase_M13_N"/>
</dbReference>
<accession>A0A174VTQ1</accession>
<dbReference type="GO" id="GO:0046872">
    <property type="term" value="F:metal ion binding"/>
    <property type="evidence" value="ECO:0007669"/>
    <property type="project" value="UniProtKB-KW"/>
</dbReference>
<keyword evidence="5" id="KW-0862">Zinc</keyword>
<evidence type="ECO:0000256" key="4">
    <source>
        <dbReference type="ARBA" id="ARBA00022801"/>
    </source>
</evidence>
<evidence type="ECO:0000256" key="7">
    <source>
        <dbReference type="SAM" id="SignalP"/>
    </source>
</evidence>
<evidence type="ECO:0000313" key="15">
    <source>
        <dbReference type="Proteomes" id="UP000471216"/>
    </source>
</evidence>
<dbReference type="InterPro" id="IPR000718">
    <property type="entry name" value="Peptidase_M13"/>
</dbReference>
<evidence type="ECO:0000256" key="6">
    <source>
        <dbReference type="ARBA" id="ARBA00023049"/>
    </source>
</evidence>
<sequence length="669" mass="76647">MKKTSLLYAAACLLSGMTLFLSSCSDDDPIDSTTDTMPWEYDQDIDETILPGNDFYEYALGEWLETATLPAGTDIYGINEEAYDKQIENIEKLLNSTSDPIINKLRQDGINNELTERNSLDALKEHLLLVQNIHSYTDLLKGIGNIIKLGYAPFLSVTVVPVNGLFVPRLNAGYIFYSTSYDYQQGANPQYKGWIAYCFEMLGYSNNDAYRKAENAVYIERLIANCTNPASYTLKYWGDADNYSRLRNLSQVRTKAAASDWEIFIESMGLDPQLTMIYDVAEPILNIISETNPEILKDYMENCIIQNNRDYLPREFREKEAALFNKEIQPVNKLLNIAATKYMTYHLSRLYVEKYFDPSYKQRGTEMANEMRNVFKRRIENLDWMSETTKSKAIAKLEAMKFNIGYPDAWNELGSPRLSGNCLCADIMQCREQNYKFSISISGKSFGEDSWIFLILQYPLYIVNAFYYPPLNSLFIPAGTMLPPIYDLSVSDAFNYATIGATTIGHEMTHGFDNNGSRFNQDGVVEDWWTLADKLEFKKRQDAFVECFNSMEAWPGLQADGEKTLGENIADLGGLEIAYQTFMEKKAKEGFKGSELEDQEKKFYLSFAQAWKAIYTQDHAIDATQADTHSLPELRVNGIVIHTDAWYNAFDVKWGDKLFIQEDMRIHIW</sequence>
<feature type="domain" description="Peptidase M13 C-terminal" evidence="8">
    <location>
        <begin position="464"/>
        <end position="665"/>
    </location>
</feature>
<dbReference type="CDD" id="cd08662">
    <property type="entry name" value="M13"/>
    <property type="match status" value="1"/>
</dbReference>
<evidence type="ECO:0000313" key="12">
    <source>
        <dbReference type="EMBL" id="MRZ06602.1"/>
    </source>
</evidence>
<dbReference type="GO" id="GO:0004222">
    <property type="term" value="F:metalloendopeptidase activity"/>
    <property type="evidence" value="ECO:0007669"/>
    <property type="project" value="InterPro"/>
</dbReference>
<evidence type="ECO:0000256" key="2">
    <source>
        <dbReference type="ARBA" id="ARBA00022670"/>
    </source>
</evidence>
<evidence type="ECO:0000256" key="3">
    <source>
        <dbReference type="ARBA" id="ARBA00022723"/>
    </source>
</evidence>
<feature type="signal peptide" evidence="7">
    <location>
        <begin position="1"/>
        <end position="25"/>
    </location>
</feature>
<keyword evidence="6" id="KW-0482">Metalloprotease</keyword>
<dbReference type="RefSeq" id="WP_057328577.1">
    <property type="nucleotide sequence ID" value="NZ_CZBM01000009.1"/>
</dbReference>
<evidence type="ECO:0000313" key="13">
    <source>
        <dbReference type="Proteomes" id="UP000095332"/>
    </source>
</evidence>
<name>A0A174VTQ1_PARDI</name>
<dbReference type="Proteomes" id="UP000450599">
    <property type="component" value="Unassembled WGS sequence"/>
</dbReference>
<dbReference type="Proteomes" id="UP000095332">
    <property type="component" value="Unassembled WGS sequence"/>
</dbReference>
<dbReference type="EMBL" id="WKMX01000009">
    <property type="protein sequence ID" value="MRZ06602.1"/>
    <property type="molecule type" value="Genomic_DNA"/>
</dbReference>
<dbReference type="Pfam" id="PF01431">
    <property type="entry name" value="Peptidase_M13"/>
    <property type="match status" value="1"/>
</dbReference>
<dbReference type="Gene3D" id="3.40.390.10">
    <property type="entry name" value="Collagenase (Catalytic Domain)"/>
    <property type="match status" value="1"/>
</dbReference>
<dbReference type="GO" id="GO:0016485">
    <property type="term" value="P:protein processing"/>
    <property type="evidence" value="ECO:0007669"/>
    <property type="project" value="TreeGrafter"/>
</dbReference>
<gene>
    <name evidence="10" type="primary">pepO_1</name>
    <name evidence="10" type="ORF">ERS852560_02282</name>
    <name evidence="12" type="ORF">GKD54_10280</name>
    <name evidence="11" type="ORF">GKD58_11810</name>
</gene>
<keyword evidence="2" id="KW-0645">Protease</keyword>
<evidence type="ECO:0000259" key="9">
    <source>
        <dbReference type="Pfam" id="PF05649"/>
    </source>
</evidence>
<keyword evidence="4 10" id="KW-0378">Hydrolase</keyword>
<feature type="chain" id="PRO_5036009264" evidence="7">
    <location>
        <begin position="26"/>
        <end position="669"/>
    </location>
</feature>
<reference evidence="14 15" key="2">
    <citation type="journal article" date="2019" name="Nat. Med.">
        <title>A library of human gut bacterial isolates paired with longitudinal multiomics data enables mechanistic microbiome research.</title>
        <authorList>
            <person name="Poyet M."/>
            <person name="Groussin M."/>
            <person name="Gibbons S.M."/>
            <person name="Avila-Pacheco J."/>
            <person name="Jiang X."/>
            <person name="Kearney S.M."/>
            <person name="Perrotta A.R."/>
            <person name="Berdy B."/>
            <person name="Zhao S."/>
            <person name="Lieberman T.D."/>
            <person name="Swanson P.K."/>
            <person name="Smith M."/>
            <person name="Roesemann S."/>
            <person name="Alexander J.E."/>
            <person name="Rich S.A."/>
            <person name="Livny J."/>
            <person name="Vlamakis H."/>
            <person name="Clish C."/>
            <person name="Bullock K."/>
            <person name="Deik A."/>
            <person name="Scott J."/>
            <person name="Pierce K.A."/>
            <person name="Xavier R.J."/>
            <person name="Alm E.J."/>
        </authorList>
    </citation>
    <scope>NUCLEOTIDE SEQUENCE [LARGE SCALE GENOMIC DNA]</scope>
    <source>
        <strain evidence="12 15">BIOML-A10</strain>
        <strain evidence="11 14">BIOML-A11</strain>
    </source>
</reference>
<dbReference type="Pfam" id="PF05649">
    <property type="entry name" value="Peptidase_M13_N"/>
    <property type="match status" value="1"/>
</dbReference>
<reference evidence="10 13" key="1">
    <citation type="submission" date="2015-09" db="EMBL/GenBank/DDBJ databases">
        <authorList>
            <consortium name="Pathogen Informatics"/>
        </authorList>
    </citation>
    <scope>NUCLEOTIDE SEQUENCE [LARGE SCALE GENOMIC DNA]</scope>
    <source>
        <strain evidence="10 13">2789STDY5834948</strain>
    </source>
</reference>
<evidence type="ECO:0000259" key="8">
    <source>
        <dbReference type="Pfam" id="PF01431"/>
    </source>
</evidence>
<dbReference type="PROSITE" id="PS51885">
    <property type="entry name" value="NEPRILYSIN"/>
    <property type="match status" value="1"/>
</dbReference>
<dbReference type="InterPro" id="IPR042089">
    <property type="entry name" value="Peptidase_M13_dom_2"/>
</dbReference>
<dbReference type="PANTHER" id="PTHR11733">
    <property type="entry name" value="ZINC METALLOPROTEASE FAMILY M13 NEPRILYSIN-RELATED"/>
    <property type="match status" value="1"/>
</dbReference>
<dbReference type="InterPro" id="IPR024079">
    <property type="entry name" value="MetalloPept_cat_dom_sf"/>
</dbReference>
<dbReference type="EMBL" id="WKMW01000010">
    <property type="protein sequence ID" value="MRY84933.1"/>
    <property type="molecule type" value="Genomic_DNA"/>
</dbReference>
<comment type="cofactor">
    <cofactor evidence="1">
        <name>Zn(2+)</name>
        <dbReference type="ChEBI" id="CHEBI:29105"/>
    </cofactor>
</comment>
<evidence type="ECO:0000313" key="11">
    <source>
        <dbReference type="EMBL" id="MRY84933.1"/>
    </source>
</evidence>
<dbReference type="SUPFAM" id="SSF55486">
    <property type="entry name" value="Metalloproteases ('zincins'), catalytic domain"/>
    <property type="match status" value="1"/>
</dbReference>
<dbReference type="PANTHER" id="PTHR11733:SF232">
    <property type="entry name" value="NEPRILYSIN METALLOPEPTIDASE FAMILY"/>
    <property type="match status" value="1"/>
</dbReference>
<proteinExistence type="predicted"/>